<keyword evidence="1" id="KW-0238">DNA-binding</keyword>
<dbReference type="EMBL" id="QWEX01000004">
    <property type="protein sequence ID" value="RXV64415.1"/>
    <property type="molecule type" value="Genomic_DNA"/>
</dbReference>
<dbReference type="GO" id="GO:0000976">
    <property type="term" value="F:transcription cis-regulatory region binding"/>
    <property type="evidence" value="ECO:0007669"/>
    <property type="project" value="TreeGrafter"/>
</dbReference>
<reference evidence="3 4" key="1">
    <citation type="submission" date="2018-08" db="EMBL/GenBank/DDBJ databases">
        <title>Mountain-cultivated ginseng endophyte, Burkholderia stabilis and its activity against ginseng root rot disease.</title>
        <authorList>
            <person name="Tapan Kumar M."/>
            <person name="Bae H."/>
            <person name="Shanmugam G."/>
            <person name="Jeon J."/>
        </authorList>
    </citation>
    <scope>NUCLEOTIDE SEQUENCE [LARGE SCALE GENOMIC DNA]</scope>
    <source>
        <strain evidence="3 4">EB159</strain>
    </source>
</reference>
<dbReference type="GO" id="GO:0003700">
    <property type="term" value="F:DNA-binding transcription factor activity"/>
    <property type="evidence" value="ECO:0007669"/>
    <property type="project" value="TreeGrafter"/>
</dbReference>
<dbReference type="PANTHER" id="PTHR47894">
    <property type="entry name" value="HTH-TYPE TRANSCRIPTIONAL REGULATOR GADX"/>
    <property type="match status" value="1"/>
</dbReference>
<dbReference type="Proteomes" id="UP000289650">
    <property type="component" value="Unassembled WGS sequence"/>
</dbReference>
<sequence>MAILLRSTGLAGYENLARSLGLDARRELKRVGLSANMLADPDALIPYVAVVNLLERSAQASNCPDFGLRLSELQGLDILGPVAVLIRNAPTLGEAMQLASQFVFVHSPAIQLDVGPADGAPAFVDLSFGINIPNLPPCAQTCELALGIIIQALRLLGGGTSPPWSHSCRIADTDRRPAIPEPMAVIAVLKIRTQQSGFRRPVFNVHCRTTIQCCWTWRGPTSSRNLANRGSC</sequence>
<dbReference type="GO" id="GO:0005829">
    <property type="term" value="C:cytosol"/>
    <property type="evidence" value="ECO:0007669"/>
    <property type="project" value="TreeGrafter"/>
</dbReference>
<dbReference type="Pfam" id="PF12625">
    <property type="entry name" value="Arabinose_bd"/>
    <property type="match status" value="1"/>
</dbReference>
<dbReference type="PANTHER" id="PTHR47894:SF4">
    <property type="entry name" value="HTH-TYPE TRANSCRIPTIONAL REGULATOR GADX"/>
    <property type="match status" value="1"/>
</dbReference>
<organism evidence="3 4">
    <name type="scientific">Burkholderia stabilis</name>
    <dbReference type="NCBI Taxonomy" id="95485"/>
    <lineage>
        <taxon>Bacteria</taxon>
        <taxon>Pseudomonadati</taxon>
        <taxon>Pseudomonadota</taxon>
        <taxon>Betaproteobacteria</taxon>
        <taxon>Burkholderiales</taxon>
        <taxon>Burkholderiaceae</taxon>
        <taxon>Burkholderia</taxon>
        <taxon>Burkholderia cepacia complex</taxon>
    </lineage>
</organism>
<accession>A0A4Q2A634</accession>
<evidence type="ECO:0000313" key="4">
    <source>
        <dbReference type="Proteomes" id="UP000289650"/>
    </source>
</evidence>
<protein>
    <submittedName>
        <fullName evidence="3">AraC family transcriptional regulator</fullName>
    </submittedName>
</protein>
<name>A0A4Q2A634_9BURK</name>
<evidence type="ECO:0000313" key="3">
    <source>
        <dbReference type="EMBL" id="RXV64415.1"/>
    </source>
</evidence>
<evidence type="ECO:0000256" key="1">
    <source>
        <dbReference type="ARBA" id="ARBA00023125"/>
    </source>
</evidence>
<evidence type="ECO:0000259" key="2">
    <source>
        <dbReference type="Pfam" id="PF12625"/>
    </source>
</evidence>
<proteinExistence type="predicted"/>
<gene>
    <name evidence="3" type="ORF">D1006_39315</name>
</gene>
<dbReference type="OrthoDB" id="6506763at2"/>
<feature type="domain" description="HTH-type transcriptional regulator AraC-type N-terminal" evidence="2">
    <location>
        <begin position="21"/>
        <end position="162"/>
    </location>
</feature>
<dbReference type="InterPro" id="IPR032687">
    <property type="entry name" value="AraC-type_N"/>
</dbReference>
<comment type="caution">
    <text evidence="3">The sequence shown here is derived from an EMBL/GenBank/DDBJ whole genome shotgun (WGS) entry which is preliminary data.</text>
</comment>
<dbReference type="AlphaFoldDB" id="A0A4Q2A634"/>